<proteinExistence type="predicted"/>
<evidence type="ECO:0000313" key="3">
    <source>
        <dbReference type="Proteomes" id="UP000245212"/>
    </source>
</evidence>
<evidence type="ECO:0000313" key="2">
    <source>
        <dbReference type="EMBL" id="PWF21090.1"/>
    </source>
</evidence>
<organism evidence="2 3">
    <name type="scientific">Corticimicrobacter populi</name>
    <dbReference type="NCBI Taxonomy" id="2175229"/>
    <lineage>
        <taxon>Bacteria</taxon>
        <taxon>Pseudomonadati</taxon>
        <taxon>Pseudomonadota</taxon>
        <taxon>Betaproteobacteria</taxon>
        <taxon>Burkholderiales</taxon>
        <taxon>Alcaligenaceae</taxon>
        <taxon>Corticimicrobacter</taxon>
    </lineage>
</organism>
<comment type="caution">
    <text evidence="2">The sequence shown here is derived from an EMBL/GenBank/DDBJ whole genome shotgun (WGS) entry which is preliminary data.</text>
</comment>
<name>A0A2V1JXM9_9BURK</name>
<dbReference type="Proteomes" id="UP000245212">
    <property type="component" value="Unassembled WGS sequence"/>
</dbReference>
<dbReference type="InterPro" id="IPR025983">
    <property type="entry name" value="Cys_rich_CPCC"/>
</dbReference>
<protein>
    <recommendedName>
        <fullName evidence="1">Cysteine-rich CPCC domain-containing protein</fullName>
    </recommendedName>
</protein>
<evidence type="ECO:0000259" key="1">
    <source>
        <dbReference type="Pfam" id="PF14206"/>
    </source>
</evidence>
<reference evidence="3" key="1">
    <citation type="submission" date="2018-05" db="EMBL/GenBank/DDBJ databases">
        <authorList>
            <person name="Li Y."/>
        </authorList>
    </citation>
    <scope>NUCLEOTIDE SEQUENCE [LARGE SCALE GENOMIC DNA]</scope>
    <source>
        <strain evidence="3">3d-2-2</strain>
    </source>
</reference>
<dbReference type="Pfam" id="PF14206">
    <property type="entry name" value="Cys_rich_CPCC"/>
    <property type="match status" value="1"/>
</dbReference>
<accession>A0A2V1JXM9</accession>
<sequence length="128" mass="14750">MPQNESAQHNLFTCPCCGYLMFSEPPGSYDICPICFWEDDGFQLYYPEQSGGANPSSLLTAQVNFIQFGACDRAMASKTRTITPDDIRDERWFPLWMRKVHLPDADTEPSHPQATHSMTDLYYWLRTE</sequence>
<keyword evidence="3" id="KW-1185">Reference proteome</keyword>
<dbReference type="EMBL" id="QETA01000009">
    <property type="protein sequence ID" value="PWF21090.1"/>
    <property type="molecule type" value="Genomic_DNA"/>
</dbReference>
<dbReference type="AlphaFoldDB" id="A0A2V1JXM9"/>
<feature type="domain" description="Cysteine-rich CPCC" evidence="1">
    <location>
        <begin position="12"/>
        <end position="85"/>
    </location>
</feature>
<gene>
    <name evidence="2" type="ORF">DD235_16105</name>
</gene>